<evidence type="ECO:0000256" key="4">
    <source>
        <dbReference type="ARBA" id="ARBA00038222"/>
    </source>
</evidence>
<dbReference type="AlphaFoldDB" id="A0A7J7SN63"/>
<evidence type="ECO:0000313" key="8">
    <source>
        <dbReference type="Proteomes" id="UP000558488"/>
    </source>
</evidence>
<dbReference type="PANTHER" id="PTHR44427:SF1">
    <property type="entry name" value="CARCINOEMBRYONIC ANTIGEN-RELATED CELL ADHESION MOLECULE 1"/>
    <property type="match status" value="1"/>
</dbReference>
<keyword evidence="2" id="KW-0325">Glycoprotein</keyword>
<dbReference type="InterPro" id="IPR003599">
    <property type="entry name" value="Ig_sub"/>
</dbReference>
<dbReference type="CDD" id="cd05774">
    <property type="entry name" value="IgV_CEACAM_D1"/>
    <property type="match status" value="2"/>
</dbReference>
<organism evidence="7 8">
    <name type="scientific">Pipistrellus kuhlii</name>
    <name type="common">Kuhl's pipistrelle</name>
    <dbReference type="NCBI Taxonomy" id="59472"/>
    <lineage>
        <taxon>Eukaryota</taxon>
        <taxon>Metazoa</taxon>
        <taxon>Chordata</taxon>
        <taxon>Craniata</taxon>
        <taxon>Vertebrata</taxon>
        <taxon>Euteleostomi</taxon>
        <taxon>Mammalia</taxon>
        <taxon>Eutheria</taxon>
        <taxon>Laurasiatheria</taxon>
        <taxon>Chiroptera</taxon>
        <taxon>Yangochiroptera</taxon>
        <taxon>Vespertilionidae</taxon>
        <taxon>Pipistrellus</taxon>
    </lineage>
</organism>
<comment type="similarity">
    <text evidence="4">Belongs to the immunoglobulin superfamily. CEA family.</text>
</comment>
<proteinExistence type="inferred from homology"/>
<dbReference type="GO" id="GO:0002682">
    <property type="term" value="P:regulation of immune system process"/>
    <property type="evidence" value="ECO:0007669"/>
    <property type="project" value="TreeGrafter"/>
</dbReference>
<dbReference type="GO" id="GO:0005886">
    <property type="term" value="C:plasma membrane"/>
    <property type="evidence" value="ECO:0007669"/>
    <property type="project" value="TreeGrafter"/>
</dbReference>
<dbReference type="GO" id="GO:0009986">
    <property type="term" value="C:cell surface"/>
    <property type="evidence" value="ECO:0007669"/>
    <property type="project" value="TreeGrafter"/>
</dbReference>
<feature type="domain" description="Immunoglobulin" evidence="6">
    <location>
        <begin position="159"/>
        <end position="259"/>
    </location>
</feature>
<feature type="chain" id="PRO_5029780993" description="Immunoglobulin domain-containing protein" evidence="5">
    <location>
        <begin position="35"/>
        <end position="261"/>
    </location>
</feature>
<dbReference type="Proteomes" id="UP000558488">
    <property type="component" value="Unassembled WGS sequence"/>
</dbReference>
<dbReference type="InterPro" id="IPR013106">
    <property type="entry name" value="Ig_V-set"/>
</dbReference>
<evidence type="ECO:0000256" key="3">
    <source>
        <dbReference type="ARBA" id="ARBA00023319"/>
    </source>
</evidence>
<dbReference type="Pfam" id="PF07686">
    <property type="entry name" value="V-set"/>
    <property type="match status" value="2"/>
</dbReference>
<dbReference type="SMART" id="SM00409">
    <property type="entry name" value="IG"/>
    <property type="match status" value="2"/>
</dbReference>
<feature type="signal peptide" evidence="5">
    <location>
        <begin position="1"/>
        <end position="34"/>
    </location>
</feature>
<dbReference type="InterPro" id="IPR013783">
    <property type="entry name" value="Ig-like_fold"/>
</dbReference>
<reference evidence="7 8" key="1">
    <citation type="journal article" date="2020" name="Nature">
        <title>Six reference-quality genomes reveal evolution of bat adaptations.</title>
        <authorList>
            <person name="Jebb D."/>
            <person name="Huang Z."/>
            <person name="Pippel M."/>
            <person name="Hughes G.M."/>
            <person name="Lavrichenko K."/>
            <person name="Devanna P."/>
            <person name="Winkler S."/>
            <person name="Jermiin L.S."/>
            <person name="Skirmuntt E.C."/>
            <person name="Katzourakis A."/>
            <person name="Burkitt-Gray L."/>
            <person name="Ray D.A."/>
            <person name="Sullivan K.A.M."/>
            <person name="Roscito J.G."/>
            <person name="Kirilenko B.M."/>
            <person name="Davalos L.M."/>
            <person name="Corthals A.P."/>
            <person name="Power M.L."/>
            <person name="Jones G."/>
            <person name="Ransome R.D."/>
            <person name="Dechmann D.K.N."/>
            <person name="Locatelli A.G."/>
            <person name="Puechmaille S.J."/>
            <person name="Fedrigo O."/>
            <person name="Jarvis E.D."/>
            <person name="Hiller M."/>
            <person name="Vernes S.C."/>
            <person name="Myers E.W."/>
            <person name="Teeling E.C."/>
        </authorList>
    </citation>
    <scope>NUCLEOTIDE SEQUENCE [LARGE SCALE GENOMIC DNA]</scope>
    <source>
        <strain evidence="7">MPipKuh1</strain>
        <tissue evidence="7">Flight muscle</tissue>
    </source>
</reference>
<evidence type="ECO:0000256" key="1">
    <source>
        <dbReference type="ARBA" id="ARBA00022729"/>
    </source>
</evidence>
<name>A0A7J7SN63_PIPKU</name>
<evidence type="ECO:0000256" key="2">
    <source>
        <dbReference type="ARBA" id="ARBA00023180"/>
    </source>
</evidence>
<evidence type="ECO:0000259" key="6">
    <source>
        <dbReference type="SMART" id="SM00409"/>
    </source>
</evidence>
<accession>A0A7J7SN63</accession>
<dbReference type="InterPro" id="IPR036179">
    <property type="entry name" value="Ig-like_dom_sf"/>
</dbReference>
<dbReference type="EMBL" id="JACAGB010000038">
    <property type="protein sequence ID" value="KAF6289849.1"/>
    <property type="molecule type" value="Genomic_DNA"/>
</dbReference>
<protein>
    <recommendedName>
        <fullName evidence="6">Immunoglobulin domain-containing protein</fullName>
    </recommendedName>
</protein>
<keyword evidence="8" id="KW-1185">Reference proteome</keyword>
<dbReference type="GO" id="GO:1990782">
    <property type="term" value="F:protein tyrosine kinase binding"/>
    <property type="evidence" value="ECO:0007669"/>
    <property type="project" value="TreeGrafter"/>
</dbReference>
<dbReference type="SUPFAM" id="SSF48726">
    <property type="entry name" value="Immunoglobulin"/>
    <property type="match status" value="2"/>
</dbReference>
<gene>
    <name evidence="7" type="ORF">mPipKuh1_002581</name>
</gene>
<dbReference type="Gene3D" id="2.60.40.10">
    <property type="entry name" value="Immunoglobulins"/>
    <property type="match status" value="2"/>
</dbReference>
<evidence type="ECO:0000256" key="5">
    <source>
        <dbReference type="SAM" id="SignalP"/>
    </source>
</evidence>
<dbReference type="FunFam" id="2.60.40.10:FF:000340">
    <property type="entry name" value="Carcinoembryonic antigen-related cell adhesion molecule 1"/>
    <property type="match status" value="2"/>
</dbReference>
<sequence>MESPSAPAHRGLVPWQGLLLAASFLTFWSLPSTAQFTMESVLPNAAEGKEVLLRFHNLPGDLKRYAWYKGEVKENNEIVSYVIETQTTIHGPAYSGRETIYPNGSLLLQKVTVKDTGEYNLQVILKDYATKQVTGQLHVYPSLLTFWSLPSTAQLTIESVPPNAAEGKEVLLRVHNLPEDLERYAWYKGEVVENSKIVSYKIVTQSTNYGPAYSGRETIYPNGSLLLQNVTLKDTGKYILQVMLRDYDTKQVTGQLRVYRE</sequence>
<comment type="caution">
    <text evidence="7">The sequence shown here is derived from an EMBL/GenBank/DDBJ whole genome shotgun (WGS) entry which is preliminary data.</text>
</comment>
<dbReference type="InterPro" id="IPR050831">
    <property type="entry name" value="CEA_cell_adhesion"/>
</dbReference>
<dbReference type="GO" id="GO:0007165">
    <property type="term" value="P:signal transduction"/>
    <property type="evidence" value="ECO:0007669"/>
    <property type="project" value="TreeGrafter"/>
</dbReference>
<feature type="domain" description="Immunoglobulin" evidence="6">
    <location>
        <begin position="40"/>
        <end position="140"/>
    </location>
</feature>
<keyword evidence="1 5" id="KW-0732">Signal</keyword>
<dbReference type="PANTHER" id="PTHR44427">
    <property type="entry name" value="CARCINOEMBRYONIC ANTIGEN-RELATED CELL ADHESION MOLECULE 19"/>
    <property type="match status" value="1"/>
</dbReference>
<evidence type="ECO:0000313" key="7">
    <source>
        <dbReference type="EMBL" id="KAF6289849.1"/>
    </source>
</evidence>
<keyword evidence="3" id="KW-0393">Immunoglobulin domain</keyword>